<name>A0AAN7L3V8_TRANT</name>
<keyword evidence="2" id="KW-1185">Reference proteome</keyword>
<dbReference type="AlphaFoldDB" id="A0AAN7L3V8"/>
<accession>A0AAN7L3V8</accession>
<evidence type="ECO:0000313" key="1">
    <source>
        <dbReference type="EMBL" id="KAK4776999.1"/>
    </source>
</evidence>
<dbReference type="EMBL" id="JAXQNO010000018">
    <property type="protein sequence ID" value="KAK4776999.1"/>
    <property type="molecule type" value="Genomic_DNA"/>
</dbReference>
<protein>
    <submittedName>
        <fullName evidence="1">Uncharacterized protein</fullName>
    </submittedName>
</protein>
<gene>
    <name evidence="1" type="ORF">SAY86_005687</name>
</gene>
<sequence length="119" mass="12539">MILSLPLYSFPPSSSPSSSPYALRLCLTSLSRSASHPRLRRRSLRASALASGPAAGALLQDVGATAAVLAGAYSLVSAFDALTENNIIQQVTHSLSLAYLSLSGLHLETDWNSLCCSEF</sequence>
<reference evidence="1 2" key="1">
    <citation type="journal article" date="2023" name="Hortic Res">
        <title>Pangenome of water caltrop reveals structural variations and asymmetric subgenome divergence after allopolyploidization.</title>
        <authorList>
            <person name="Zhang X."/>
            <person name="Chen Y."/>
            <person name="Wang L."/>
            <person name="Yuan Y."/>
            <person name="Fang M."/>
            <person name="Shi L."/>
            <person name="Lu R."/>
            <person name="Comes H.P."/>
            <person name="Ma Y."/>
            <person name="Chen Y."/>
            <person name="Huang G."/>
            <person name="Zhou Y."/>
            <person name="Zheng Z."/>
            <person name="Qiu Y."/>
        </authorList>
    </citation>
    <scope>NUCLEOTIDE SEQUENCE [LARGE SCALE GENOMIC DNA]</scope>
    <source>
        <strain evidence="1">F231</strain>
    </source>
</reference>
<comment type="caution">
    <text evidence="1">The sequence shown here is derived from an EMBL/GenBank/DDBJ whole genome shotgun (WGS) entry which is preliminary data.</text>
</comment>
<dbReference type="Proteomes" id="UP001346149">
    <property type="component" value="Unassembled WGS sequence"/>
</dbReference>
<proteinExistence type="predicted"/>
<evidence type="ECO:0000313" key="2">
    <source>
        <dbReference type="Proteomes" id="UP001346149"/>
    </source>
</evidence>
<organism evidence="1 2">
    <name type="scientific">Trapa natans</name>
    <name type="common">Water chestnut</name>
    <dbReference type="NCBI Taxonomy" id="22666"/>
    <lineage>
        <taxon>Eukaryota</taxon>
        <taxon>Viridiplantae</taxon>
        <taxon>Streptophyta</taxon>
        <taxon>Embryophyta</taxon>
        <taxon>Tracheophyta</taxon>
        <taxon>Spermatophyta</taxon>
        <taxon>Magnoliopsida</taxon>
        <taxon>eudicotyledons</taxon>
        <taxon>Gunneridae</taxon>
        <taxon>Pentapetalae</taxon>
        <taxon>rosids</taxon>
        <taxon>malvids</taxon>
        <taxon>Myrtales</taxon>
        <taxon>Lythraceae</taxon>
        <taxon>Trapa</taxon>
    </lineage>
</organism>